<evidence type="ECO:0000313" key="1">
    <source>
        <dbReference type="EMBL" id="KUM46320.1"/>
    </source>
</evidence>
<accession>A0A101LVX7</accession>
<sequence length="97" mass="10575">MQIGAGRKLFAIIWVSTNRGLKRGFKRKGKPPLIFPGLVLKGLTASPAQVQVLESLFPFYLPYSALGISLPKRHSSGKTQSIKNLSVLQALRIGCLV</sequence>
<dbReference type="EMBL" id="LKAM01000012">
    <property type="protein sequence ID" value="KUM46320.1"/>
    <property type="molecule type" value="Genomic_DNA"/>
</dbReference>
<protein>
    <submittedName>
        <fullName evidence="1">Uncharacterized protein</fullName>
    </submittedName>
</protein>
<keyword evidence="1" id="KW-0496">Mitochondrion</keyword>
<geneLocation type="mitochondrion" evidence="1"/>
<gene>
    <name evidence="1" type="ORF">ABT39_MTgene1826</name>
</gene>
<dbReference type="AlphaFoldDB" id="A0A101LVX7"/>
<organism evidence="1">
    <name type="scientific">Picea glauca</name>
    <name type="common">White spruce</name>
    <name type="synonym">Pinus glauca</name>
    <dbReference type="NCBI Taxonomy" id="3330"/>
    <lineage>
        <taxon>Eukaryota</taxon>
        <taxon>Viridiplantae</taxon>
        <taxon>Streptophyta</taxon>
        <taxon>Embryophyta</taxon>
        <taxon>Tracheophyta</taxon>
        <taxon>Spermatophyta</taxon>
        <taxon>Pinopsida</taxon>
        <taxon>Pinidae</taxon>
        <taxon>Conifers I</taxon>
        <taxon>Pinales</taxon>
        <taxon>Pinaceae</taxon>
        <taxon>Picea</taxon>
    </lineage>
</organism>
<proteinExistence type="predicted"/>
<comment type="caution">
    <text evidence="1">The sequence shown here is derived from an EMBL/GenBank/DDBJ whole genome shotgun (WGS) entry which is preliminary data.</text>
</comment>
<name>A0A101LVX7_PICGL</name>
<reference evidence="1" key="1">
    <citation type="journal article" date="2015" name="Genome Biol. Evol.">
        <title>Organellar Genomes of White Spruce (Picea glauca): Assembly and Annotation.</title>
        <authorList>
            <person name="Jackman S.D."/>
            <person name="Warren R.L."/>
            <person name="Gibb E.A."/>
            <person name="Vandervalk B.P."/>
            <person name="Mohamadi H."/>
            <person name="Chu J."/>
            <person name="Raymond A."/>
            <person name="Pleasance S."/>
            <person name="Coope R."/>
            <person name="Wildung M.R."/>
            <person name="Ritland C.E."/>
            <person name="Bousquet J."/>
            <person name="Jones S.J."/>
            <person name="Bohlmann J."/>
            <person name="Birol I."/>
        </authorList>
    </citation>
    <scope>NUCLEOTIDE SEQUENCE [LARGE SCALE GENOMIC DNA]</scope>
    <source>
        <tissue evidence="1">Flushing bud</tissue>
    </source>
</reference>